<evidence type="ECO:0000256" key="1">
    <source>
        <dbReference type="SAM" id="MobiDB-lite"/>
    </source>
</evidence>
<dbReference type="KEGG" id="pre:PCA10_01660"/>
<gene>
    <name evidence="2" type="ORF">PCA10_01660</name>
</gene>
<dbReference type="AlphaFoldDB" id="S6AL02"/>
<dbReference type="EMBL" id="AP013068">
    <property type="protein sequence ID" value="BAN45898.1"/>
    <property type="molecule type" value="Genomic_DNA"/>
</dbReference>
<feature type="region of interest" description="Disordered" evidence="1">
    <location>
        <begin position="1"/>
        <end position="26"/>
    </location>
</feature>
<name>S6AL02_METRE</name>
<evidence type="ECO:0000313" key="3">
    <source>
        <dbReference type="Proteomes" id="UP000015503"/>
    </source>
</evidence>
<sequence length="98" mass="11123">MPEVTNKAKVQAPPAFPQEGRLPGTSRAVGENYARQIREANLYKQARDESGRRQHGKCCQAVHISLFFYGTNNNEKSDTQKGQHINITRTFVKTDRFS</sequence>
<dbReference type="RefSeq" id="WP_016490110.1">
    <property type="nucleotide sequence ID" value="NC_021499.1"/>
</dbReference>
<dbReference type="PATRIC" id="fig|1245471.3.peg.163"/>
<proteinExistence type="predicted"/>
<dbReference type="HOGENOM" id="CLU_2081706_0_0_6"/>
<accession>S6AL02</accession>
<keyword evidence="3" id="KW-1185">Reference proteome</keyword>
<dbReference type="STRING" id="1245471.PCA10_01660"/>
<dbReference type="Proteomes" id="UP000015503">
    <property type="component" value="Chromosome"/>
</dbReference>
<organism evidence="2 3">
    <name type="scientific">Metapseudomonas resinovorans NBRC 106553</name>
    <dbReference type="NCBI Taxonomy" id="1245471"/>
    <lineage>
        <taxon>Bacteria</taxon>
        <taxon>Pseudomonadati</taxon>
        <taxon>Pseudomonadota</taxon>
        <taxon>Gammaproteobacteria</taxon>
        <taxon>Pseudomonadales</taxon>
        <taxon>Pseudomonadaceae</taxon>
        <taxon>Metapseudomonas</taxon>
    </lineage>
</organism>
<protein>
    <submittedName>
        <fullName evidence="2">Uncharacterized protein</fullName>
    </submittedName>
</protein>
<evidence type="ECO:0000313" key="2">
    <source>
        <dbReference type="EMBL" id="BAN45898.1"/>
    </source>
</evidence>
<reference evidence="2 3" key="1">
    <citation type="journal article" date="2013" name="Genome Announc.">
        <title>Complete Genome Sequence of the Carbazole Degrader Pseudomonas resinovorans Strain CA10 (NBRC 106553).</title>
        <authorList>
            <person name="Shintani M."/>
            <person name="Hosoyama A."/>
            <person name="Ohji S."/>
            <person name="Tsuchikane K."/>
            <person name="Takarada H."/>
            <person name="Yamazoe A."/>
            <person name="Fujita N."/>
            <person name="Nojiri H."/>
        </authorList>
    </citation>
    <scope>NUCLEOTIDE SEQUENCE [LARGE SCALE GENOMIC DNA]</scope>
    <source>
        <strain evidence="2 3">NBRC 106553</strain>
    </source>
</reference>